<organism evidence="10 12">
    <name type="scientific">Didymodactylos carnosus</name>
    <dbReference type="NCBI Taxonomy" id="1234261"/>
    <lineage>
        <taxon>Eukaryota</taxon>
        <taxon>Metazoa</taxon>
        <taxon>Spiralia</taxon>
        <taxon>Gnathifera</taxon>
        <taxon>Rotifera</taxon>
        <taxon>Eurotatoria</taxon>
        <taxon>Bdelloidea</taxon>
        <taxon>Philodinida</taxon>
        <taxon>Philodinidae</taxon>
        <taxon>Didymodactylos</taxon>
    </lineage>
</organism>
<dbReference type="Gene3D" id="2.130.10.10">
    <property type="entry name" value="YVTN repeat-like/Quinoprotein amine dehydrogenase"/>
    <property type="match status" value="2"/>
</dbReference>
<evidence type="ECO:0000259" key="9">
    <source>
        <dbReference type="Pfam" id="PF04494"/>
    </source>
</evidence>
<dbReference type="PROSITE" id="PS00678">
    <property type="entry name" value="WD_REPEATS_1"/>
    <property type="match status" value="1"/>
</dbReference>
<evidence type="ECO:0000313" key="10">
    <source>
        <dbReference type="EMBL" id="CAF1030087.1"/>
    </source>
</evidence>
<dbReference type="CDD" id="cd00200">
    <property type="entry name" value="WD40"/>
    <property type="match status" value="1"/>
</dbReference>
<dbReference type="Pfam" id="PF00400">
    <property type="entry name" value="WD40"/>
    <property type="match status" value="5"/>
</dbReference>
<evidence type="ECO:0000313" key="12">
    <source>
        <dbReference type="Proteomes" id="UP000663829"/>
    </source>
</evidence>
<dbReference type="GO" id="GO:0016251">
    <property type="term" value="F:RNA polymerase II general transcription initiation factor activity"/>
    <property type="evidence" value="ECO:0007669"/>
    <property type="project" value="TreeGrafter"/>
</dbReference>
<dbReference type="PRINTS" id="PR00320">
    <property type="entry name" value="GPROTEINBRPT"/>
</dbReference>
<feature type="repeat" description="WD" evidence="8">
    <location>
        <begin position="555"/>
        <end position="596"/>
    </location>
</feature>
<proteinExistence type="inferred from homology"/>
<dbReference type="Gene3D" id="1.25.40.500">
    <property type="entry name" value="TFIID subunit TAF5, NTD2 domain"/>
    <property type="match status" value="1"/>
</dbReference>
<feature type="repeat" description="WD" evidence="8">
    <location>
        <begin position="596"/>
        <end position="629"/>
    </location>
</feature>
<dbReference type="SMART" id="SM00320">
    <property type="entry name" value="WD40"/>
    <property type="match status" value="6"/>
</dbReference>
<protein>
    <recommendedName>
        <fullName evidence="9">TFIID subunit TAF5 NTD2 domain-containing protein</fullName>
    </recommendedName>
</protein>
<evidence type="ECO:0000256" key="7">
    <source>
        <dbReference type="ARBA" id="ARBA00023242"/>
    </source>
</evidence>
<keyword evidence="7" id="KW-0539">Nucleus</keyword>
<dbReference type="PROSITE" id="PS50294">
    <property type="entry name" value="WD_REPEATS_REGION"/>
    <property type="match status" value="4"/>
</dbReference>
<dbReference type="InterPro" id="IPR036322">
    <property type="entry name" value="WD40_repeat_dom_sf"/>
</dbReference>
<comment type="similarity">
    <text evidence="2">Belongs to the WD repeat TAF5 family.</text>
</comment>
<feature type="repeat" description="WD" evidence="8">
    <location>
        <begin position="512"/>
        <end position="546"/>
    </location>
</feature>
<dbReference type="PANTHER" id="PTHR19879:SF1">
    <property type="entry name" value="CANNONBALL-RELATED"/>
    <property type="match status" value="1"/>
</dbReference>
<dbReference type="GO" id="GO:0005669">
    <property type="term" value="C:transcription factor TFIID complex"/>
    <property type="evidence" value="ECO:0007669"/>
    <property type="project" value="TreeGrafter"/>
</dbReference>
<dbReference type="CDD" id="cd08044">
    <property type="entry name" value="TAF5_NTD2"/>
    <property type="match status" value="1"/>
</dbReference>
<name>A0A814IY58_9BILA</name>
<feature type="repeat" description="WD" evidence="8">
    <location>
        <begin position="641"/>
        <end position="682"/>
    </location>
</feature>
<evidence type="ECO:0000256" key="1">
    <source>
        <dbReference type="ARBA" id="ARBA00004123"/>
    </source>
</evidence>
<dbReference type="EMBL" id="CAJNOQ010003800">
    <property type="protein sequence ID" value="CAF1030087.1"/>
    <property type="molecule type" value="Genomic_DNA"/>
</dbReference>
<keyword evidence="4" id="KW-0677">Repeat</keyword>
<dbReference type="EMBL" id="CAJOBC010003800">
    <property type="protein sequence ID" value="CAF3801004.1"/>
    <property type="molecule type" value="Genomic_DNA"/>
</dbReference>
<evidence type="ECO:0000256" key="2">
    <source>
        <dbReference type="ARBA" id="ARBA00009435"/>
    </source>
</evidence>
<dbReference type="Proteomes" id="UP000681722">
    <property type="component" value="Unassembled WGS sequence"/>
</dbReference>
<dbReference type="InterPro" id="IPR007582">
    <property type="entry name" value="TFIID_NTD2"/>
</dbReference>
<evidence type="ECO:0000256" key="8">
    <source>
        <dbReference type="PROSITE-ProRule" id="PRU00221"/>
    </source>
</evidence>
<keyword evidence="6" id="KW-0804">Transcription</keyword>
<gene>
    <name evidence="10" type="ORF">GPM918_LOCUS15234</name>
    <name evidence="11" type="ORF">SRO942_LOCUS15234</name>
</gene>
<accession>A0A814IY58</accession>
<evidence type="ECO:0000256" key="4">
    <source>
        <dbReference type="ARBA" id="ARBA00022737"/>
    </source>
</evidence>
<sequence>MERLFIASRQEPHMLSDYPYQNASNVAPVNQIQAIQSSSYLYRSVPDNSSTVIESNSIRSIDSTTLNDDKIKKFEVSCPHITPDLIELLRFLRGNNMKKTEDCLRKEFKNLVENITSPSKFPLRCYTRPHDYFEVYQLIVTFILSNIMSSTSANNELLQLLFPLFVHFYIDLIEQQYLEESEQFFNKYTTYFIPYYIEFLLQLRVIKHSSHILRNSLTYALRSSRFLIYLSLTTCNVLQKFIESLILQHHYGYKSQFTPLTQQQTSLLLSIFQTYLKIDIKKQMWKPVNVVRFPVSDIKQSTNNNIDKDGQKQRIDWNNVQIPVFVQHHLTHNFQLSRLFTGVFTTLTRSNDEEISQKRQVNEFSLDKPKRLSQKKLLLQSKYQSNIPPIQRVPLPENKLPISTEDKSNNVNVPRFSSTQLPSICMFTVKNSINQVNCITFSDDCMLIAIGFHSAKILICSIGSTKLKILKCSQTLNSILNNSTLLSGLLYGNLDINEISLEKYGEKSEICLIGHCGPIYAVRFEPVKQSYLLSGSQDCTIRLWSLLTWTCLLVYKQHIQAVIDIQFAPYGHYFASCGADGLACIWVTDKATPVRVYPEHGQIYCVQFHPNGNYFAAACHTNSIRLWDIVQCDNNSLVRLFNGHQKQISVLKFSSCGRLLVSGSYDCSVILWDIQDSVMIANLSAHTDAIIALQFSITGNLLITGGIDYTINIWDFIQIINIYNEKINDESYSDELTKTKNNDNITAQSHIKLASFQTKETPIFDLHVSKQNILYAIGPILSN</sequence>
<feature type="domain" description="TFIID subunit TAF5 NTD2" evidence="9">
    <location>
        <begin position="128"/>
        <end position="244"/>
    </location>
</feature>
<dbReference type="PANTHER" id="PTHR19879">
    <property type="entry name" value="TRANSCRIPTION INITIATION FACTOR TFIID"/>
    <property type="match status" value="1"/>
</dbReference>
<reference evidence="10" key="1">
    <citation type="submission" date="2021-02" db="EMBL/GenBank/DDBJ databases">
        <authorList>
            <person name="Nowell W R."/>
        </authorList>
    </citation>
    <scope>NUCLEOTIDE SEQUENCE</scope>
</reference>
<dbReference type="OrthoDB" id="10266330at2759"/>
<dbReference type="Pfam" id="PF04494">
    <property type="entry name" value="TFIID_NTD2"/>
    <property type="match status" value="1"/>
</dbReference>
<dbReference type="Proteomes" id="UP000663829">
    <property type="component" value="Unassembled WGS sequence"/>
</dbReference>
<dbReference type="AlphaFoldDB" id="A0A814IY58"/>
<evidence type="ECO:0000256" key="3">
    <source>
        <dbReference type="ARBA" id="ARBA00022574"/>
    </source>
</evidence>
<dbReference type="InterPro" id="IPR015943">
    <property type="entry name" value="WD40/YVTN_repeat-like_dom_sf"/>
</dbReference>
<dbReference type="GO" id="GO:0006367">
    <property type="term" value="P:transcription initiation at RNA polymerase II promoter"/>
    <property type="evidence" value="ECO:0007669"/>
    <property type="project" value="TreeGrafter"/>
</dbReference>
<comment type="caution">
    <text evidence="10">The sequence shown here is derived from an EMBL/GenBank/DDBJ whole genome shotgun (WGS) entry which is preliminary data.</text>
</comment>
<keyword evidence="3 8" id="KW-0853">WD repeat</keyword>
<evidence type="ECO:0000256" key="5">
    <source>
        <dbReference type="ARBA" id="ARBA00023015"/>
    </source>
</evidence>
<dbReference type="InterPro" id="IPR037264">
    <property type="entry name" value="TFIID_NTD2_sf"/>
</dbReference>
<keyword evidence="5" id="KW-0805">Transcription regulation</keyword>
<dbReference type="InterPro" id="IPR020472">
    <property type="entry name" value="WD40_PAC1"/>
</dbReference>
<keyword evidence="12" id="KW-1185">Reference proteome</keyword>
<evidence type="ECO:0000313" key="11">
    <source>
        <dbReference type="EMBL" id="CAF3801004.1"/>
    </source>
</evidence>
<dbReference type="InterPro" id="IPR001680">
    <property type="entry name" value="WD40_rpt"/>
</dbReference>
<comment type="subcellular location">
    <subcellularLocation>
        <location evidence="1">Nucleus</location>
    </subcellularLocation>
</comment>
<feature type="repeat" description="WD" evidence="8">
    <location>
        <begin position="683"/>
        <end position="715"/>
    </location>
</feature>
<dbReference type="SUPFAM" id="SSF160897">
    <property type="entry name" value="Taf5 N-terminal domain-like"/>
    <property type="match status" value="1"/>
</dbReference>
<evidence type="ECO:0000256" key="6">
    <source>
        <dbReference type="ARBA" id="ARBA00023163"/>
    </source>
</evidence>
<dbReference type="SUPFAM" id="SSF50978">
    <property type="entry name" value="WD40 repeat-like"/>
    <property type="match status" value="1"/>
</dbReference>
<dbReference type="PROSITE" id="PS50082">
    <property type="entry name" value="WD_REPEATS_2"/>
    <property type="match status" value="5"/>
</dbReference>
<dbReference type="InterPro" id="IPR019775">
    <property type="entry name" value="WD40_repeat_CS"/>
</dbReference>